<name>A0A5M7C845_SACHI</name>
<dbReference type="GO" id="GO:0016020">
    <property type="term" value="C:membrane"/>
    <property type="evidence" value="ECO:0007669"/>
    <property type="project" value="TreeGrafter"/>
</dbReference>
<dbReference type="Pfam" id="PF00384">
    <property type="entry name" value="Molybdopterin"/>
    <property type="match status" value="1"/>
</dbReference>
<dbReference type="Gene3D" id="3.40.50.740">
    <property type="match status" value="1"/>
</dbReference>
<dbReference type="Pfam" id="PF04879">
    <property type="entry name" value="Molybdop_Fe4S4"/>
    <property type="match status" value="1"/>
</dbReference>
<dbReference type="PANTHER" id="PTHR43105">
    <property type="entry name" value="RESPIRATORY NITRATE REDUCTASE"/>
    <property type="match status" value="1"/>
</dbReference>
<dbReference type="GO" id="GO:0046872">
    <property type="term" value="F:metal ion binding"/>
    <property type="evidence" value="ECO:0007669"/>
    <property type="project" value="UniProtKB-KW"/>
</dbReference>
<evidence type="ECO:0000256" key="2">
    <source>
        <dbReference type="ARBA" id="ARBA00022723"/>
    </source>
</evidence>
<reference evidence="6 7" key="1">
    <citation type="submission" date="2019-09" db="EMBL/GenBank/DDBJ databases">
        <title>Draft genome sequence of the thermophilic Saccharopolyspora hirsuta VKM Ac-666T.</title>
        <authorList>
            <person name="Lobastova T.G."/>
            <person name="Fokina V."/>
            <person name="Bragin E.Y."/>
            <person name="Shtratnikova V.Y."/>
            <person name="Starodumova I.P."/>
            <person name="Tarlachkov S.V."/>
            <person name="Donova M.V."/>
        </authorList>
    </citation>
    <scope>NUCLEOTIDE SEQUENCE [LARGE SCALE GENOMIC DNA]</scope>
    <source>
        <strain evidence="6 7">VKM Ac-666</strain>
    </source>
</reference>
<keyword evidence="2" id="KW-0479">Metal-binding</keyword>
<dbReference type="Proteomes" id="UP000323946">
    <property type="component" value="Unassembled WGS sequence"/>
</dbReference>
<evidence type="ECO:0000256" key="4">
    <source>
        <dbReference type="ARBA" id="ARBA00023014"/>
    </source>
</evidence>
<comment type="caution">
    <text evidence="6">The sequence shown here is derived from an EMBL/GenBank/DDBJ whole genome shotgun (WGS) entry which is preliminary data.</text>
</comment>
<evidence type="ECO:0000256" key="1">
    <source>
        <dbReference type="ARBA" id="ARBA00022485"/>
    </source>
</evidence>
<dbReference type="GO" id="GO:0043546">
    <property type="term" value="F:molybdopterin cofactor binding"/>
    <property type="evidence" value="ECO:0007669"/>
    <property type="project" value="InterPro"/>
</dbReference>
<dbReference type="OrthoDB" id="7376058at2"/>
<keyword evidence="1" id="KW-0004">4Fe-4S</keyword>
<evidence type="ECO:0000259" key="5">
    <source>
        <dbReference type="SMART" id="SM00926"/>
    </source>
</evidence>
<dbReference type="SMART" id="SM00926">
    <property type="entry name" value="Molybdop_Fe4S4"/>
    <property type="match status" value="1"/>
</dbReference>
<keyword evidence="4" id="KW-0411">Iron-sulfur</keyword>
<dbReference type="GO" id="GO:0022904">
    <property type="term" value="P:respiratory electron transport chain"/>
    <property type="evidence" value="ECO:0007669"/>
    <property type="project" value="TreeGrafter"/>
</dbReference>
<dbReference type="SUPFAM" id="SSF53706">
    <property type="entry name" value="Formate dehydrogenase/DMSO reductase, domains 1-3"/>
    <property type="match status" value="1"/>
</dbReference>
<protein>
    <submittedName>
        <fullName evidence="6">Molybdopterin oxidoreductase family protein</fullName>
    </submittedName>
</protein>
<dbReference type="Pfam" id="PF01568">
    <property type="entry name" value="Molydop_binding"/>
    <property type="match status" value="1"/>
</dbReference>
<keyword evidence="7" id="KW-1185">Reference proteome</keyword>
<dbReference type="InterPro" id="IPR009010">
    <property type="entry name" value="Asp_de-COase-like_dom_sf"/>
</dbReference>
<dbReference type="PANTHER" id="PTHR43105:SF10">
    <property type="entry name" value="NADH-QUINONE OXIDOREDUCTASE SUBUNIT G"/>
    <property type="match status" value="1"/>
</dbReference>
<evidence type="ECO:0000313" key="7">
    <source>
        <dbReference type="Proteomes" id="UP000323946"/>
    </source>
</evidence>
<dbReference type="EMBL" id="VWPH01000005">
    <property type="protein sequence ID" value="KAA5834495.1"/>
    <property type="molecule type" value="Genomic_DNA"/>
</dbReference>
<dbReference type="Gene3D" id="2.20.25.90">
    <property type="entry name" value="ADC-like domains"/>
    <property type="match status" value="1"/>
</dbReference>
<dbReference type="InterPro" id="IPR006657">
    <property type="entry name" value="MoPterin_dinucl-bd_dom"/>
</dbReference>
<dbReference type="SMR" id="A0A5M7C845"/>
<sequence>MPELRTVATHCPYCALQCGTRLTRERRGVSVRPTDFPVNRGGLCQKGWTAPALLDVADRLRNPLVRRDGELTPVDWDTALGVVAEGVRRLRAEHGADSVGVFGGGGLTNEKAYLLGKFARLALGTSQIDYNGRFCMSSAAAAGNAAFGVDRGLPFPVTDLGGADVVLLAGANPAETMPPLMQHLRSAQLVVIDPRRTATAERAALHLQPAPGTDLALVLGLLHIAVVDGWVDQDYVRTRTTGFEAAWQRAMSWWPERVERTTGVPVTAQRQAVRMLAEAGSAYVLTGRGAEQHSKGVDTVAGFINLALALGLPGRPGRGYGCLTGQGNGQGGREHGQKADQLPGYRMIDDPAAREHVAGVWGVAPEVLPGPGRSAYELLDALGTADGPRALLVFGSNPVVSAPNAAHVAQRLSALDLLVVADFVPSETAQLADVVLPVTQWAEEEGTMTNLEGRVLRRHRLQVPPGHARSDLEVLHGLAVRLGEPGHRYPTRPREVFEELRRASAGGKADYAGISYERLDAGEALHWPCPDDGHPGTPRLFLDSFAHPDGLARFAAVEHRDPAEGPQRTFPLTATTGRVLAQYQSGAQTRRVDELNEAAPEAFVEIHPDTADRAGLADGALARVTSPRGSALARVRVVATMRTDTVFLPFHFPGAGRANLLTGDALDPRSRMPEFKVSAVRLEPAREVAAR</sequence>
<dbReference type="RefSeq" id="WP_150066796.1">
    <property type="nucleotide sequence ID" value="NZ_JBEPDJ010000034.1"/>
</dbReference>
<feature type="domain" description="4Fe-4S Mo/W bis-MGD-type" evidence="5">
    <location>
        <begin position="4"/>
        <end position="56"/>
    </location>
</feature>
<evidence type="ECO:0000256" key="3">
    <source>
        <dbReference type="ARBA" id="ARBA00023004"/>
    </source>
</evidence>
<dbReference type="GO" id="GO:0051539">
    <property type="term" value="F:4 iron, 4 sulfur cluster binding"/>
    <property type="evidence" value="ECO:0007669"/>
    <property type="project" value="UniProtKB-KW"/>
</dbReference>
<proteinExistence type="predicted"/>
<evidence type="ECO:0000313" key="6">
    <source>
        <dbReference type="EMBL" id="KAA5834495.1"/>
    </source>
</evidence>
<dbReference type="Gene3D" id="3.40.228.10">
    <property type="entry name" value="Dimethylsulfoxide Reductase, domain 2"/>
    <property type="match status" value="1"/>
</dbReference>
<organism evidence="6 7">
    <name type="scientific">Saccharopolyspora hirsuta</name>
    <dbReference type="NCBI Taxonomy" id="1837"/>
    <lineage>
        <taxon>Bacteria</taxon>
        <taxon>Bacillati</taxon>
        <taxon>Actinomycetota</taxon>
        <taxon>Actinomycetes</taxon>
        <taxon>Pseudonocardiales</taxon>
        <taxon>Pseudonocardiaceae</taxon>
        <taxon>Saccharopolyspora</taxon>
    </lineage>
</organism>
<dbReference type="AlphaFoldDB" id="A0A5M7C845"/>
<accession>A0A5M7C845</accession>
<dbReference type="InterPro" id="IPR006963">
    <property type="entry name" value="Mopterin_OxRdtase_4Fe-4S_dom"/>
</dbReference>
<dbReference type="InterPro" id="IPR006656">
    <property type="entry name" value="Mopterin_OxRdtase"/>
</dbReference>
<dbReference type="CDD" id="cd00508">
    <property type="entry name" value="MopB_CT_Fdh-Nap-like"/>
    <property type="match status" value="1"/>
</dbReference>
<gene>
    <name evidence="6" type="ORF">F1721_12545</name>
</gene>
<dbReference type="SUPFAM" id="SSF50692">
    <property type="entry name" value="ADC-like"/>
    <property type="match status" value="1"/>
</dbReference>
<keyword evidence="3" id="KW-0408">Iron</keyword>
<dbReference type="InterPro" id="IPR050123">
    <property type="entry name" value="Prok_molybdopt-oxidoreductase"/>
</dbReference>
<dbReference type="GO" id="GO:0003954">
    <property type="term" value="F:NADH dehydrogenase activity"/>
    <property type="evidence" value="ECO:0007669"/>
    <property type="project" value="TreeGrafter"/>
</dbReference>
<dbReference type="Gene3D" id="2.40.40.20">
    <property type="match status" value="1"/>
</dbReference>